<proteinExistence type="predicted"/>
<feature type="region of interest" description="Disordered" evidence="1">
    <location>
        <begin position="21"/>
        <end position="42"/>
    </location>
</feature>
<dbReference type="EMBL" id="SNRW01001384">
    <property type="protein sequence ID" value="KAA6396611.1"/>
    <property type="molecule type" value="Genomic_DNA"/>
</dbReference>
<dbReference type="Proteomes" id="UP000324800">
    <property type="component" value="Unassembled WGS sequence"/>
</dbReference>
<organism evidence="2 3">
    <name type="scientific">Streblomastix strix</name>
    <dbReference type="NCBI Taxonomy" id="222440"/>
    <lineage>
        <taxon>Eukaryota</taxon>
        <taxon>Metamonada</taxon>
        <taxon>Preaxostyla</taxon>
        <taxon>Oxymonadida</taxon>
        <taxon>Streblomastigidae</taxon>
        <taxon>Streblomastix</taxon>
    </lineage>
</organism>
<protein>
    <submittedName>
        <fullName evidence="2">Uncharacterized protein</fullName>
    </submittedName>
</protein>
<comment type="caution">
    <text evidence="2">The sequence shown here is derived from an EMBL/GenBank/DDBJ whole genome shotgun (WGS) entry which is preliminary data.</text>
</comment>
<reference evidence="2 3" key="1">
    <citation type="submission" date="2019-03" db="EMBL/GenBank/DDBJ databases">
        <title>Single cell metagenomics reveals metabolic interactions within the superorganism composed of flagellate Streblomastix strix and complex community of Bacteroidetes bacteria on its surface.</title>
        <authorList>
            <person name="Treitli S.C."/>
            <person name="Kolisko M."/>
            <person name="Husnik F."/>
            <person name="Keeling P."/>
            <person name="Hampl V."/>
        </authorList>
    </citation>
    <scope>NUCLEOTIDE SEQUENCE [LARGE SCALE GENOMIC DNA]</scope>
    <source>
        <strain evidence="2">ST1C</strain>
    </source>
</reference>
<sequence length="42" mass="4651">SYISQPGSKLTVVKFQKVPNSSAKGGVANQKDLKWGEQFRNQ</sequence>
<feature type="compositionally biased region" description="Basic and acidic residues" evidence="1">
    <location>
        <begin position="31"/>
        <end position="42"/>
    </location>
</feature>
<evidence type="ECO:0000313" key="2">
    <source>
        <dbReference type="EMBL" id="KAA6396611.1"/>
    </source>
</evidence>
<gene>
    <name evidence="2" type="ORF">EZS28_007858</name>
</gene>
<evidence type="ECO:0000256" key="1">
    <source>
        <dbReference type="SAM" id="MobiDB-lite"/>
    </source>
</evidence>
<accession>A0A5J4WNV5</accession>
<name>A0A5J4WNV5_9EUKA</name>
<evidence type="ECO:0000313" key="3">
    <source>
        <dbReference type="Proteomes" id="UP000324800"/>
    </source>
</evidence>
<dbReference type="AlphaFoldDB" id="A0A5J4WNV5"/>
<feature type="non-terminal residue" evidence="2">
    <location>
        <position position="1"/>
    </location>
</feature>